<dbReference type="InterPro" id="IPR003848">
    <property type="entry name" value="DUF218"/>
</dbReference>
<dbReference type="RefSeq" id="WP_046157446.1">
    <property type="nucleotide sequence ID" value="NZ_CP017707.1"/>
</dbReference>
<organism evidence="2 3">
    <name type="scientific">Chromobacterium vaccinii</name>
    <dbReference type="NCBI Taxonomy" id="1108595"/>
    <lineage>
        <taxon>Bacteria</taxon>
        <taxon>Pseudomonadati</taxon>
        <taxon>Pseudomonadota</taxon>
        <taxon>Betaproteobacteria</taxon>
        <taxon>Neisseriales</taxon>
        <taxon>Chromobacteriaceae</taxon>
        <taxon>Chromobacterium</taxon>
    </lineage>
</organism>
<dbReference type="AlphaFoldDB" id="A0A1D9LJW5"/>
<gene>
    <name evidence="2" type="ORF">BKX93_16915</name>
</gene>
<dbReference type="Proteomes" id="UP000178776">
    <property type="component" value="Chromosome"/>
</dbReference>
<accession>A0A1D9LJW5</accession>
<protein>
    <submittedName>
        <fullName evidence="2">Multidrug MFS transporter</fullName>
    </submittedName>
</protein>
<name>A0A1D9LJW5_9NEIS</name>
<feature type="domain" description="DUF218" evidence="1">
    <location>
        <begin position="42"/>
        <end position="182"/>
    </location>
</feature>
<dbReference type="Pfam" id="PF02698">
    <property type="entry name" value="DUF218"/>
    <property type="match status" value="1"/>
</dbReference>
<dbReference type="GO" id="GO:0005886">
    <property type="term" value="C:plasma membrane"/>
    <property type="evidence" value="ECO:0007669"/>
    <property type="project" value="TreeGrafter"/>
</dbReference>
<dbReference type="Gene3D" id="3.40.50.620">
    <property type="entry name" value="HUPs"/>
    <property type="match status" value="1"/>
</dbReference>
<evidence type="ECO:0000313" key="3">
    <source>
        <dbReference type="Proteomes" id="UP000178776"/>
    </source>
</evidence>
<dbReference type="InterPro" id="IPR014729">
    <property type="entry name" value="Rossmann-like_a/b/a_fold"/>
</dbReference>
<proteinExistence type="predicted"/>
<evidence type="ECO:0000313" key="2">
    <source>
        <dbReference type="EMBL" id="AOZ51514.1"/>
    </source>
</evidence>
<dbReference type="KEGG" id="cvc:BKX93_16915"/>
<reference evidence="2 3" key="1">
    <citation type="submission" date="2016-10" db="EMBL/GenBank/DDBJ databases">
        <title>Chromobacterium muskegensis sp. nov., an insecticidal bacterium isolated from Sphagnum bogs.</title>
        <authorList>
            <person name="Sparks M.E."/>
            <person name="Blackburn M.B."/>
            <person name="Gundersen-Rindal D.E."/>
            <person name="Mitchell A."/>
            <person name="Farrar R."/>
            <person name="Kuhar D."/>
        </authorList>
    </citation>
    <scope>NUCLEOTIDE SEQUENCE [LARGE SCALE GENOMIC DNA]</scope>
    <source>
        <strain evidence="2 3">21-1</strain>
    </source>
</reference>
<dbReference type="PANTHER" id="PTHR30336:SF20">
    <property type="entry name" value="DUF218 DOMAIN-CONTAINING PROTEIN"/>
    <property type="match status" value="1"/>
</dbReference>
<dbReference type="STRING" id="1108595.BKX93_16915"/>
<dbReference type="PANTHER" id="PTHR30336">
    <property type="entry name" value="INNER MEMBRANE PROTEIN, PROBABLE PERMEASE"/>
    <property type="match status" value="1"/>
</dbReference>
<dbReference type="EMBL" id="CP017707">
    <property type="protein sequence ID" value="AOZ51514.1"/>
    <property type="molecule type" value="Genomic_DNA"/>
</dbReference>
<evidence type="ECO:0000259" key="1">
    <source>
        <dbReference type="Pfam" id="PF02698"/>
    </source>
</evidence>
<dbReference type="InterPro" id="IPR051599">
    <property type="entry name" value="Cell_Envelope_Assoc"/>
</dbReference>
<dbReference type="GeneID" id="68842890"/>
<sequence>MLYLRLMIRGFLLAVLLVVLGFAYVAWSIVDYGSGEDVPSADAALVLGAAAWGSKPSPVFRERINHAVKLYQSGKVRWIVFTGGTPEPGYPAEADVGREFAARQGVPMTAMLVENQSRTTWQNLSNARDLGSQFGIRSYLLVSDPLHMRRAVLMAGDLGLRASPAPTQSSRFRTLASWSRFLARETWLYVGYRVFRQLS</sequence>
<dbReference type="CDD" id="cd06259">
    <property type="entry name" value="YdcF-like"/>
    <property type="match status" value="1"/>
</dbReference>